<dbReference type="InterPro" id="IPR011009">
    <property type="entry name" value="Kinase-like_dom_sf"/>
</dbReference>
<keyword evidence="8 13" id="KW-0418">Kinase</keyword>
<evidence type="ECO:0000256" key="3">
    <source>
        <dbReference type="ARBA" id="ARBA00022490"/>
    </source>
</evidence>
<dbReference type="FunFam" id="1.10.510.10:FF:000380">
    <property type="entry name" value="Serine/threonine-protein kinase ppk15"/>
    <property type="match status" value="1"/>
</dbReference>
<dbReference type="InterPro" id="IPR000719">
    <property type="entry name" value="Prot_kinase_dom"/>
</dbReference>
<keyword evidence="7 10" id="KW-0547">Nucleotide-binding</keyword>
<dbReference type="InterPro" id="IPR050494">
    <property type="entry name" value="Ser_Thr_dual-spec_kinase"/>
</dbReference>
<dbReference type="InterPro" id="IPR017441">
    <property type="entry name" value="Protein_kinase_ATP_BS"/>
</dbReference>
<dbReference type="GO" id="GO:0004713">
    <property type="term" value="F:protein tyrosine kinase activity"/>
    <property type="evidence" value="ECO:0007669"/>
    <property type="project" value="TreeGrafter"/>
</dbReference>
<dbReference type="Gene3D" id="3.30.200.20">
    <property type="entry name" value="Phosphorylase Kinase, domain 1"/>
    <property type="match status" value="1"/>
</dbReference>
<dbReference type="PROSITE" id="PS00108">
    <property type="entry name" value="PROTEIN_KINASE_ST"/>
    <property type="match status" value="1"/>
</dbReference>
<dbReference type="GO" id="GO:0004674">
    <property type="term" value="F:protein serine/threonine kinase activity"/>
    <property type="evidence" value="ECO:0007669"/>
    <property type="project" value="UniProtKB-KW"/>
</dbReference>
<dbReference type="EMBL" id="JANBPT010000187">
    <property type="protein sequence ID" value="KAJ1926132.1"/>
    <property type="molecule type" value="Genomic_DNA"/>
</dbReference>
<feature type="region of interest" description="Disordered" evidence="11">
    <location>
        <begin position="681"/>
        <end position="777"/>
    </location>
</feature>
<evidence type="ECO:0000256" key="1">
    <source>
        <dbReference type="ARBA" id="ARBA00004496"/>
    </source>
</evidence>
<dbReference type="AlphaFoldDB" id="A0A9W8DVV6"/>
<dbReference type="GO" id="GO:0005634">
    <property type="term" value="C:nucleus"/>
    <property type="evidence" value="ECO:0007669"/>
    <property type="project" value="TreeGrafter"/>
</dbReference>
<dbReference type="PANTHER" id="PTHR24058:SF17">
    <property type="entry name" value="HOMEODOMAIN INTERACTING PROTEIN KINASE, ISOFORM D"/>
    <property type="match status" value="1"/>
</dbReference>
<evidence type="ECO:0000313" key="13">
    <source>
        <dbReference type="EMBL" id="KAJ1926132.1"/>
    </source>
</evidence>
<evidence type="ECO:0000256" key="4">
    <source>
        <dbReference type="ARBA" id="ARBA00022527"/>
    </source>
</evidence>
<gene>
    <name evidence="13" type="primary">YAK1_1</name>
    <name evidence="13" type="ORF">IWQ60_004067</name>
</gene>
<comment type="caution">
    <text evidence="13">The sequence shown here is derived from an EMBL/GenBank/DDBJ whole genome shotgun (WGS) entry which is preliminary data.</text>
</comment>
<keyword evidence="3" id="KW-0963">Cytoplasm</keyword>
<dbReference type="CDD" id="cd14212">
    <property type="entry name" value="PKc_YAK1"/>
    <property type="match status" value="1"/>
</dbReference>
<dbReference type="GO" id="GO:0005524">
    <property type="term" value="F:ATP binding"/>
    <property type="evidence" value="ECO:0007669"/>
    <property type="project" value="UniProtKB-UniRule"/>
</dbReference>
<keyword evidence="5" id="KW-0597">Phosphoprotein</keyword>
<dbReference type="PROSITE" id="PS00107">
    <property type="entry name" value="PROTEIN_KINASE_ATP"/>
    <property type="match status" value="1"/>
</dbReference>
<dbReference type="SUPFAM" id="SSF56112">
    <property type="entry name" value="Protein kinase-like (PK-like)"/>
    <property type="match status" value="1"/>
</dbReference>
<keyword evidence="9 10" id="KW-0067">ATP-binding</keyword>
<dbReference type="OrthoDB" id="9332038at2759"/>
<evidence type="ECO:0000256" key="9">
    <source>
        <dbReference type="ARBA" id="ARBA00022840"/>
    </source>
</evidence>
<keyword evidence="6 13" id="KW-0808">Transferase</keyword>
<keyword evidence="4" id="KW-0723">Serine/threonine-protein kinase</keyword>
<feature type="domain" description="Protein kinase" evidence="12">
    <location>
        <begin position="209"/>
        <end position="540"/>
    </location>
</feature>
<evidence type="ECO:0000256" key="8">
    <source>
        <dbReference type="ARBA" id="ARBA00022777"/>
    </source>
</evidence>
<dbReference type="EC" id="2.7.12.1" evidence="13"/>
<dbReference type="GO" id="GO:0005737">
    <property type="term" value="C:cytoplasm"/>
    <property type="evidence" value="ECO:0007669"/>
    <property type="project" value="UniProtKB-SubCell"/>
</dbReference>
<feature type="region of interest" description="Disordered" evidence="11">
    <location>
        <begin position="1"/>
        <end position="78"/>
    </location>
</feature>
<evidence type="ECO:0000256" key="6">
    <source>
        <dbReference type="ARBA" id="ARBA00022679"/>
    </source>
</evidence>
<evidence type="ECO:0000256" key="2">
    <source>
        <dbReference type="ARBA" id="ARBA00008867"/>
    </source>
</evidence>
<organism evidence="13 14">
    <name type="scientific">Tieghemiomyces parasiticus</name>
    <dbReference type="NCBI Taxonomy" id="78921"/>
    <lineage>
        <taxon>Eukaryota</taxon>
        <taxon>Fungi</taxon>
        <taxon>Fungi incertae sedis</taxon>
        <taxon>Zoopagomycota</taxon>
        <taxon>Kickxellomycotina</taxon>
        <taxon>Dimargaritomycetes</taxon>
        <taxon>Dimargaritales</taxon>
        <taxon>Dimargaritaceae</taxon>
        <taxon>Tieghemiomyces</taxon>
    </lineage>
</organism>
<evidence type="ECO:0000313" key="14">
    <source>
        <dbReference type="Proteomes" id="UP001150569"/>
    </source>
</evidence>
<name>A0A9W8DVV6_9FUNG</name>
<dbReference type="PANTHER" id="PTHR24058">
    <property type="entry name" value="DUAL SPECIFICITY PROTEIN KINASE"/>
    <property type="match status" value="1"/>
</dbReference>
<dbReference type="Proteomes" id="UP001150569">
    <property type="component" value="Unassembled WGS sequence"/>
</dbReference>
<dbReference type="GO" id="GO:0004712">
    <property type="term" value="F:protein serine/threonine/tyrosine kinase activity"/>
    <property type="evidence" value="ECO:0007669"/>
    <property type="project" value="UniProtKB-EC"/>
</dbReference>
<evidence type="ECO:0000256" key="7">
    <source>
        <dbReference type="ARBA" id="ARBA00022741"/>
    </source>
</evidence>
<sequence>MDHPHRVPASPPPPPLVPTGSYTTAGSPGYLGGPVSARSGMTPEHFQRPYSPVAPSPPSGPLRRYSLQPPTYPPPAPYPELPTRLCDRGRSNSLLQLHQRQLQWEHEVARLRQDQARRDAQRQRERDVMAARRFVERRLPFRPLAWATAGLLDTYRRCNPDFRYESARNPRRALTKPSEGTLNGGYDNENSDYILYVNDILGNEEGAKYIIREPLGAGTFGQVVKCQDLRTGATVAVKVVKNKPAFHQQGLFEVQVLRYLNERHDPDDTRNILRLLDAFVFRGHLCLVFECLSVNLYELIRQNRYQGVSTNLVRVLAAQILDCLVVLNEARVIHCDLKPENILLKRTDSAKIKVIDFGSACMEQQTVHTYIQSRFYRSPEVLLGLPYTAAIDMWSLGCIVIELFIGLPLFPGASEYDQLSRIIELLGLPPVYMLERGKQAGVYFARNDDPFSTNKYRFKPREQFARESGRTEAPSRKYIKGSTLTEVVMGYPMSSKLTTPEQQAQERMRRAALVDFATGLLHINPLQRWTPRQARSHPFITDEPFLAPFTPPTDRPSASSLHPRHTSIDGYATYSGPRHSFGPAGAPATRPAARARAATLVDATAAVGSASIPEATEPPAADHQHLLHYTVRGEAAAPFHPNGSLPRRRSTRLAARAAGGSISGLSDDFHARTQIAEDDPRHASLPHLGSAAAVPPASAYHQSTGAYTHHGPAEPRLRASPILAPASPPPGLAKQSIYPPPRLHQSMATLPLRQRTPSPVEPAAPAFATVGRRTRPT</sequence>
<comment type="similarity">
    <text evidence="2">Belongs to the protein kinase superfamily. CMGC Ser/Thr protein kinase family. MNB/DYRK subfamily.</text>
</comment>
<evidence type="ECO:0000256" key="10">
    <source>
        <dbReference type="PROSITE-ProRule" id="PRU10141"/>
    </source>
</evidence>
<evidence type="ECO:0000256" key="11">
    <source>
        <dbReference type="SAM" id="MobiDB-lite"/>
    </source>
</evidence>
<dbReference type="FunFam" id="3.30.200.20:FF:000087">
    <property type="entry name" value="Dual specificity tyrosine-phosphorylation-regulated kinase 1A"/>
    <property type="match status" value="1"/>
</dbReference>
<feature type="binding site" evidence="10">
    <location>
        <position position="238"/>
    </location>
    <ligand>
        <name>ATP</name>
        <dbReference type="ChEBI" id="CHEBI:30616"/>
    </ligand>
</feature>
<reference evidence="13" key="1">
    <citation type="submission" date="2022-07" db="EMBL/GenBank/DDBJ databases">
        <title>Phylogenomic reconstructions and comparative analyses of Kickxellomycotina fungi.</title>
        <authorList>
            <person name="Reynolds N.K."/>
            <person name="Stajich J.E."/>
            <person name="Barry K."/>
            <person name="Grigoriev I.V."/>
            <person name="Crous P."/>
            <person name="Smith M.E."/>
        </authorList>
    </citation>
    <scope>NUCLEOTIDE SEQUENCE</scope>
    <source>
        <strain evidence="13">RSA 861</strain>
    </source>
</reference>
<dbReference type="Pfam" id="PF00069">
    <property type="entry name" value="Pkinase"/>
    <property type="match status" value="1"/>
</dbReference>
<proteinExistence type="inferred from homology"/>
<dbReference type="InterPro" id="IPR008271">
    <property type="entry name" value="Ser/Thr_kinase_AS"/>
</dbReference>
<feature type="region of interest" description="Disordered" evidence="11">
    <location>
        <begin position="542"/>
        <end position="590"/>
    </location>
</feature>
<accession>A0A9W8DVV6</accession>
<dbReference type="PROSITE" id="PS50011">
    <property type="entry name" value="PROTEIN_KINASE_DOM"/>
    <property type="match status" value="1"/>
</dbReference>
<evidence type="ECO:0000259" key="12">
    <source>
        <dbReference type="PROSITE" id="PS50011"/>
    </source>
</evidence>
<evidence type="ECO:0000256" key="5">
    <source>
        <dbReference type="ARBA" id="ARBA00022553"/>
    </source>
</evidence>
<protein>
    <submittedName>
        <fullName evidence="13">Dual specificity protein kinase yak1</fullName>
        <ecNumber evidence="13">2.7.12.1</ecNumber>
    </submittedName>
</protein>
<dbReference type="SMART" id="SM00220">
    <property type="entry name" value="S_TKc"/>
    <property type="match status" value="1"/>
</dbReference>
<comment type="subcellular location">
    <subcellularLocation>
        <location evidence="1">Cytoplasm</location>
    </subcellularLocation>
</comment>
<keyword evidence="14" id="KW-1185">Reference proteome</keyword>
<dbReference type="Gene3D" id="1.10.510.10">
    <property type="entry name" value="Transferase(Phosphotransferase) domain 1"/>
    <property type="match status" value="1"/>
</dbReference>